<comment type="subcellular location">
    <subcellularLocation>
        <location evidence="1">Nucleus</location>
    </subcellularLocation>
</comment>
<keyword evidence="6" id="KW-1185">Reference proteome</keyword>
<dbReference type="HOGENOM" id="CLU_049078_1_0_1"/>
<dbReference type="OrthoDB" id="205166at2759"/>
<keyword evidence="2" id="KW-0539">Nucleus</keyword>
<dbReference type="Proteomes" id="UP000054342">
    <property type="component" value="Unassembled WGS sequence"/>
</dbReference>
<dbReference type="GO" id="GO:0000445">
    <property type="term" value="C:THO complex part of transcription export complex"/>
    <property type="evidence" value="ECO:0007669"/>
    <property type="project" value="InterPro"/>
</dbReference>
<dbReference type="Pfam" id="PF05615">
    <property type="entry name" value="THOC7"/>
    <property type="match status" value="1"/>
</dbReference>
<dbReference type="GO" id="GO:0006397">
    <property type="term" value="P:mRNA processing"/>
    <property type="evidence" value="ECO:0007669"/>
    <property type="project" value="InterPro"/>
</dbReference>
<reference evidence="5 6" key="1">
    <citation type="submission" date="2015-01" db="EMBL/GenBank/DDBJ databases">
        <title>The Genome Sequence of Exophiala xenobiotica CBS118157.</title>
        <authorList>
            <consortium name="The Broad Institute Genomics Platform"/>
            <person name="Cuomo C."/>
            <person name="de Hoog S."/>
            <person name="Gorbushina A."/>
            <person name="Stielow B."/>
            <person name="Teixiera M."/>
            <person name="Abouelleil A."/>
            <person name="Chapman S.B."/>
            <person name="Priest M."/>
            <person name="Young S.K."/>
            <person name="Wortman J."/>
            <person name="Nusbaum C."/>
            <person name="Birren B."/>
        </authorList>
    </citation>
    <scope>NUCLEOTIDE SEQUENCE [LARGE SCALE GENOMIC DNA]</scope>
    <source>
        <strain evidence="5 6">CBS 118157</strain>
    </source>
</reference>
<evidence type="ECO:0000256" key="3">
    <source>
        <dbReference type="SAM" id="Coils"/>
    </source>
</evidence>
<evidence type="ECO:0000256" key="2">
    <source>
        <dbReference type="ARBA" id="ARBA00023242"/>
    </source>
</evidence>
<protein>
    <recommendedName>
        <fullName evidence="7">Tho complex subunit 7</fullName>
    </recommendedName>
</protein>
<dbReference type="RefSeq" id="XP_013311602.1">
    <property type="nucleotide sequence ID" value="XM_013456148.1"/>
</dbReference>
<feature type="coiled-coil region" evidence="3">
    <location>
        <begin position="99"/>
        <end position="197"/>
    </location>
</feature>
<gene>
    <name evidence="5" type="ORF">PV05_09777</name>
</gene>
<dbReference type="EMBL" id="KN847322">
    <property type="protein sequence ID" value="KIW51018.1"/>
    <property type="molecule type" value="Genomic_DNA"/>
</dbReference>
<dbReference type="STRING" id="348802.A0A0D2E6I4"/>
<name>A0A0D2E6I4_9EURO</name>
<evidence type="ECO:0000256" key="4">
    <source>
        <dbReference type="SAM" id="MobiDB-lite"/>
    </source>
</evidence>
<evidence type="ECO:0000313" key="6">
    <source>
        <dbReference type="Proteomes" id="UP000054342"/>
    </source>
</evidence>
<proteinExistence type="predicted"/>
<evidence type="ECO:0000256" key="1">
    <source>
        <dbReference type="ARBA" id="ARBA00004123"/>
    </source>
</evidence>
<organism evidence="5 6">
    <name type="scientific">Exophiala xenobiotica</name>
    <dbReference type="NCBI Taxonomy" id="348802"/>
    <lineage>
        <taxon>Eukaryota</taxon>
        <taxon>Fungi</taxon>
        <taxon>Dikarya</taxon>
        <taxon>Ascomycota</taxon>
        <taxon>Pezizomycotina</taxon>
        <taxon>Eurotiomycetes</taxon>
        <taxon>Chaetothyriomycetidae</taxon>
        <taxon>Chaetothyriales</taxon>
        <taxon>Herpotrichiellaceae</taxon>
        <taxon>Exophiala</taxon>
    </lineage>
</organism>
<evidence type="ECO:0000313" key="5">
    <source>
        <dbReference type="EMBL" id="KIW51018.1"/>
    </source>
</evidence>
<dbReference type="InterPro" id="IPR008501">
    <property type="entry name" value="THOC7/Mft1"/>
</dbReference>
<feature type="region of interest" description="Disordered" evidence="4">
    <location>
        <begin position="212"/>
        <end position="328"/>
    </location>
</feature>
<dbReference type="AlphaFoldDB" id="A0A0D2E6I4"/>
<evidence type="ECO:0008006" key="7">
    <source>
        <dbReference type="Google" id="ProtNLM"/>
    </source>
</evidence>
<accession>A0A0D2E6I4</accession>
<keyword evidence="3" id="KW-0175">Coiled coil</keyword>
<feature type="compositionally biased region" description="Basic and acidic residues" evidence="4">
    <location>
        <begin position="226"/>
        <end position="236"/>
    </location>
</feature>
<dbReference type="GeneID" id="25331685"/>
<sequence>MATFTLLDQAEEDKLHATRLLGIEERPFRRLTKRLLAPTTPINAFLSKNDETDDTAEKSEVDTAAQHEQALKDIQRFREDVILDFAAFESSIARIQFLRAANERERERYVAEKAKIERTAAEVRENTANLRVQLNEAQKTLAIRKTYDVIADKITKNAALKPRDEQHVNTEKLKAEIEELEREAQEHTQAWLERREQFEKIVSEGMILRRVIRDEKEPEKDEDGAEHENGRDGEHDGEADDEDMLGVGRGRDGLSNAGTPRPGDAPTPMMDLRGSNAMTPTTLPEGSGRTPKAADEDVDMDAGPADEGKGEGVSNAGGEKAGDDMDTT</sequence>